<evidence type="ECO:0000313" key="2">
    <source>
        <dbReference type="Proteomes" id="UP000190065"/>
    </source>
</evidence>
<accession>A0A1T4PBZ5</accession>
<gene>
    <name evidence="1" type="ORF">SAMN02745202_01365</name>
</gene>
<dbReference type="Proteomes" id="UP000190065">
    <property type="component" value="Unassembled WGS sequence"/>
</dbReference>
<dbReference type="RefSeq" id="WP_078805637.1">
    <property type="nucleotide sequence ID" value="NZ_FUXK01000013.1"/>
</dbReference>
<evidence type="ECO:0000313" key="1">
    <source>
        <dbReference type="EMBL" id="SJZ88348.1"/>
    </source>
</evidence>
<sequence length="204" mass="23147">MAAKVIHFKKNGSLAPQKFVADDGGNNISAVLSSPRSAETIFSRFIVTARRGNNIFAFLSSPRSAVTIFLPFYRHRAAREQYFCLFIVTAQRGNNIFAFYRHRAAREQYFCLFIVTARRGNNIFAVLSSPCGAGTIFLPFYRHRAAREQYFCISVLAVLLQIHSRTVLAFAGQLRAFRNVARIARGWRRASCRGENEKQPSEIE</sequence>
<proteinExistence type="predicted"/>
<reference evidence="1 2" key="1">
    <citation type="submission" date="2017-02" db="EMBL/GenBank/DDBJ databases">
        <authorList>
            <person name="Peterson S.W."/>
        </authorList>
    </citation>
    <scope>NUCLEOTIDE SEQUENCE [LARGE SCALE GENOMIC DNA]</scope>
    <source>
        <strain evidence="1 2">ATCC 43324</strain>
    </source>
</reference>
<dbReference type="STRING" id="28136.SAMN02745202_01365"/>
<dbReference type="EMBL" id="FUXK01000013">
    <property type="protein sequence ID" value="SJZ88348.1"/>
    <property type="molecule type" value="Genomic_DNA"/>
</dbReference>
<organism evidence="1 2">
    <name type="scientific">Segatella oulorum</name>
    <dbReference type="NCBI Taxonomy" id="28136"/>
    <lineage>
        <taxon>Bacteria</taxon>
        <taxon>Pseudomonadati</taxon>
        <taxon>Bacteroidota</taxon>
        <taxon>Bacteroidia</taxon>
        <taxon>Bacteroidales</taxon>
        <taxon>Prevotellaceae</taxon>
        <taxon>Segatella</taxon>
    </lineage>
</organism>
<dbReference type="AlphaFoldDB" id="A0A1T4PBZ5"/>
<protein>
    <submittedName>
        <fullName evidence="1">Uncharacterized protein</fullName>
    </submittedName>
</protein>
<name>A0A1T4PBZ5_9BACT</name>